<feature type="transmembrane region" description="Helical" evidence="1">
    <location>
        <begin position="85"/>
        <end position="105"/>
    </location>
</feature>
<feature type="transmembrane region" description="Helical" evidence="1">
    <location>
        <begin position="419"/>
        <end position="435"/>
    </location>
</feature>
<proteinExistence type="predicted"/>
<dbReference type="Proteomes" id="UP001216907">
    <property type="component" value="Unassembled WGS sequence"/>
</dbReference>
<evidence type="ECO:0000313" key="3">
    <source>
        <dbReference type="Proteomes" id="UP001216907"/>
    </source>
</evidence>
<feature type="transmembrane region" description="Helical" evidence="1">
    <location>
        <begin position="447"/>
        <end position="467"/>
    </location>
</feature>
<keyword evidence="3" id="KW-1185">Reference proteome</keyword>
<feature type="transmembrane region" description="Helical" evidence="1">
    <location>
        <begin position="284"/>
        <end position="301"/>
    </location>
</feature>
<feature type="transmembrane region" description="Helical" evidence="1">
    <location>
        <begin position="117"/>
        <end position="139"/>
    </location>
</feature>
<keyword evidence="1" id="KW-1133">Transmembrane helix</keyword>
<feature type="transmembrane region" description="Helical" evidence="1">
    <location>
        <begin position="391"/>
        <end position="413"/>
    </location>
</feature>
<dbReference type="EMBL" id="JARRAG010000002">
    <property type="protein sequence ID" value="MDG3007088.1"/>
    <property type="molecule type" value="Genomic_DNA"/>
</dbReference>
<keyword evidence="1" id="KW-0472">Membrane</keyword>
<accession>A0ABT6FHM4</accession>
<name>A0ABT6FHM4_9BACT</name>
<sequence length="898" mass="97651">MFARLWWKEARQVWPVWAFLAVLGLSGQAKIRWFFGPGGEPLAGTAMLVTVVYLFLIAASAFAGERENRTLTMLDALPVERWRLWLAKSTFALATTLGLGLILLVGTLSMGDMGFGAIARGLARGGPWLLSALGWGLLWSTVLGNALFAAVLAIVSMWPTLAILNVSDVGDSGVATQFGRADAWHLLLALATTAASALIFHLSGPPAWSPIRRTTPRRPAPAVTSEPVVATTTREPRVWPSATWRLAWQTLREVRSAAWILLAIGAIAPLLITMGSLTGGGSEIWNVSSVVVAFLTGVSAFNAESRGRMQRFLLQHGARPGVVWVVKAALWLAVATPFAWFASWVVQHDRSPTSRGFGEVDLTTLVGINALTAFATAALCGMVFRRGITAAALAFVIWLLMAIPGGALTAAGLVDASQLFWVPVALLAIGWAWSGPWMYDRPGARKWVTLGLMAVATTAGLGGAYLASRAWSLPALEPAEAERIFQYSRVAASSVPAEENAAEMYRKAWEGRREDGGDLALVRKATELPSWRWGELSRATIFTDPGMSLMWTALSRSALLKASRDARIERGDLPAAWSDILATFRLARQISGFAEGIEAFEGVRAEADAIGQAMEWAVDARQTAASLEAARKAYRALPPMPRAADAARAQALILRNTLDMPRDELIDAASRHFLDANSQPSQHFLVRVMTTPWEVARTRRGAQLLLAAMVQDAEQPAYLVHGGLNGLEIRQNGERVVIPPAELFSIEIRNPVLNTVTTHLGAFILEWNRCEAARRALDLIFRLRIWQAGHDGRLPDTLNALVSPEDPALPIDPFSPTGATFGYIPDHGRWRRSGMYGSTLTSNHESDTPSFEGEWLLYSVGPKQLDIRQQSYIPTSVDANDLIFPLKDHVKPPDPATP</sequence>
<feature type="transmembrane region" description="Helical" evidence="1">
    <location>
        <begin position="45"/>
        <end position="64"/>
    </location>
</feature>
<gene>
    <name evidence="2" type="ORF">PZE19_25265</name>
</gene>
<protein>
    <recommendedName>
        <fullName evidence="4">ABC-2 family transporter protein</fullName>
    </recommendedName>
</protein>
<evidence type="ECO:0008006" key="4">
    <source>
        <dbReference type="Google" id="ProtNLM"/>
    </source>
</evidence>
<evidence type="ECO:0000256" key="1">
    <source>
        <dbReference type="SAM" id="Phobius"/>
    </source>
</evidence>
<feature type="transmembrane region" description="Helical" evidence="1">
    <location>
        <begin position="146"/>
        <end position="164"/>
    </location>
</feature>
<comment type="caution">
    <text evidence="2">The sequence shown here is derived from an EMBL/GenBank/DDBJ whole genome shotgun (WGS) entry which is preliminary data.</text>
</comment>
<evidence type="ECO:0000313" key="2">
    <source>
        <dbReference type="EMBL" id="MDG3007088.1"/>
    </source>
</evidence>
<reference evidence="2 3" key="1">
    <citation type="submission" date="2023-03" db="EMBL/GenBank/DDBJ databases">
        <title>Paludisphaera mucosa sp. nov. a novel planctomycete from northern fen.</title>
        <authorList>
            <person name="Ivanova A."/>
        </authorList>
    </citation>
    <scope>NUCLEOTIDE SEQUENCE [LARGE SCALE GENOMIC DNA]</scope>
    <source>
        <strain evidence="2 3">Pla2</strain>
    </source>
</reference>
<organism evidence="2 3">
    <name type="scientific">Paludisphaera mucosa</name>
    <dbReference type="NCBI Taxonomy" id="3030827"/>
    <lineage>
        <taxon>Bacteria</taxon>
        <taxon>Pseudomonadati</taxon>
        <taxon>Planctomycetota</taxon>
        <taxon>Planctomycetia</taxon>
        <taxon>Isosphaerales</taxon>
        <taxon>Isosphaeraceae</taxon>
        <taxon>Paludisphaera</taxon>
    </lineage>
</organism>
<feature type="transmembrane region" description="Helical" evidence="1">
    <location>
        <begin position="184"/>
        <end position="203"/>
    </location>
</feature>
<feature type="transmembrane region" description="Helical" evidence="1">
    <location>
        <begin position="362"/>
        <end position="384"/>
    </location>
</feature>
<feature type="transmembrane region" description="Helical" evidence="1">
    <location>
        <begin position="322"/>
        <end position="342"/>
    </location>
</feature>
<dbReference type="RefSeq" id="WP_277863377.1">
    <property type="nucleotide sequence ID" value="NZ_JARRAG010000002.1"/>
</dbReference>
<keyword evidence="1" id="KW-0812">Transmembrane</keyword>
<feature type="transmembrane region" description="Helical" evidence="1">
    <location>
        <begin position="257"/>
        <end position="278"/>
    </location>
</feature>